<gene>
    <name evidence="2" type="ORF">HLB09_15050</name>
</gene>
<comment type="caution">
    <text evidence="2">The sequence shown here is derived from an EMBL/GenBank/DDBJ whole genome shotgun (WGS) entry which is preliminary data.</text>
</comment>
<keyword evidence="3" id="KW-1185">Reference proteome</keyword>
<reference evidence="2 3" key="1">
    <citation type="submission" date="2020-05" db="EMBL/GenBank/DDBJ databases">
        <title>MicrobeNet Type strains.</title>
        <authorList>
            <person name="Nicholson A.C."/>
        </authorList>
    </citation>
    <scope>NUCLEOTIDE SEQUENCE [LARGE SCALE GENOMIC DNA]</scope>
    <source>
        <strain evidence="2 3">JCM 14547</strain>
    </source>
</reference>
<dbReference type="Pfam" id="PF13400">
    <property type="entry name" value="Tad"/>
    <property type="match status" value="1"/>
</dbReference>
<evidence type="ECO:0000259" key="1">
    <source>
        <dbReference type="Pfam" id="PF13400"/>
    </source>
</evidence>
<feature type="domain" description="Putative Flp pilus-assembly TadG-like N-terminal" evidence="1">
    <location>
        <begin position="32"/>
        <end position="79"/>
    </location>
</feature>
<protein>
    <submittedName>
        <fullName evidence="2">Pilus assembly protein</fullName>
    </submittedName>
</protein>
<proteinExistence type="predicted"/>
<dbReference type="RefSeq" id="WP_171204133.1">
    <property type="nucleotide sequence ID" value="NZ_JABEMA010000338.1"/>
</dbReference>
<organism evidence="2 3">
    <name type="scientific">Pseudokineococcus marinus</name>
    <dbReference type="NCBI Taxonomy" id="351215"/>
    <lineage>
        <taxon>Bacteria</taxon>
        <taxon>Bacillati</taxon>
        <taxon>Actinomycetota</taxon>
        <taxon>Actinomycetes</taxon>
        <taxon>Kineosporiales</taxon>
        <taxon>Kineosporiaceae</taxon>
        <taxon>Pseudokineococcus</taxon>
    </lineage>
</organism>
<dbReference type="EMBL" id="JABEMA010000338">
    <property type="protein sequence ID" value="NNH24380.1"/>
    <property type="molecule type" value="Genomic_DNA"/>
</dbReference>
<name>A0A849BMF5_9ACTN</name>
<accession>A0A849BMF5</accession>
<dbReference type="InterPro" id="IPR028087">
    <property type="entry name" value="Tad_N"/>
</dbReference>
<evidence type="ECO:0000313" key="2">
    <source>
        <dbReference type="EMBL" id="NNH24380.1"/>
    </source>
</evidence>
<dbReference type="AlphaFoldDB" id="A0A849BMF5"/>
<evidence type="ECO:0000313" key="3">
    <source>
        <dbReference type="Proteomes" id="UP000555552"/>
    </source>
</evidence>
<sequence length="165" mass="16261">MPRRAPAPPTRRRPAAALRRRLAALRASGERGAATTFLVHAAPLLLLLGGLVHDGGQAINARAAAADDAEQAARAGADAVDVPVLRATGVVVLDPGRAAAAAAAWCAQRGYGGGDCSVSAGPDGVVVTTRARVPSAVLSLVGVGAFDVEATASARAATGIAVEGS</sequence>
<dbReference type="Proteomes" id="UP000555552">
    <property type="component" value="Unassembled WGS sequence"/>
</dbReference>